<feature type="active site" evidence="10">
    <location>
        <position position="259"/>
    </location>
</feature>
<evidence type="ECO:0000256" key="2">
    <source>
        <dbReference type="ARBA" id="ARBA00006657"/>
    </source>
</evidence>
<dbReference type="PROSITE" id="PS51900">
    <property type="entry name" value="CB"/>
    <property type="match status" value="1"/>
</dbReference>
<keyword evidence="7 10" id="KW-0238">DNA-binding</keyword>
<feature type="active site" evidence="10">
    <location>
        <position position="162"/>
    </location>
</feature>
<evidence type="ECO:0000313" key="14">
    <source>
        <dbReference type="EMBL" id="MFD2729096.1"/>
    </source>
</evidence>
<evidence type="ECO:0000313" key="15">
    <source>
        <dbReference type="Proteomes" id="UP001597427"/>
    </source>
</evidence>
<evidence type="ECO:0000259" key="13">
    <source>
        <dbReference type="PROSITE" id="PS51900"/>
    </source>
</evidence>
<keyword evidence="6 10" id="KW-0229">DNA integration</keyword>
<dbReference type="EMBL" id="JBHUMO010000043">
    <property type="protein sequence ID" value="MFD2729096.1"/>
    <property type="molecule type" value="Genomic_DNA"/>
</dbReference>
<keyword evidence="5 10" id="KW-0159">Chromosome partition</keyword>
<dbReference type="InterPro" id="IPR002104">
    <property type="entry name" value="Integrase_catalytic"/>
</dbReference>
<sequence>MKKEPSNEQLQSNSPLSIQWFDEFSQYLIVERGYSEKTQAAYAEDFFQFLDFLEQSGSRDFLTIDYRDVRIYLSFLNDQNYSRNSISRKIASLRSFYQFLLKRTIISENPFAYVHLKKKNQKLPRFFYEDELQLLFDSVQGDAPLDQRNLALLEILYGCGLRVSECAAITLSSIDWEHQILLVYGKGKKERIVPFNQHTKQAMIRYLQDGRNVLLATAQKEYDALFLNHLGAPLTPTGIEYILDQLLKKSQLDSDIHPHKLRHTFATHLLNNGADMRTVQELLGHANLSTTQIYAHVTKESLQKNYRKFHPRA</sequence>
<evidence type="ECO:0000256" key="6">
    <source>
        <dbReference type="ARBA" id="ARBA00022908"/>
    </source>
</evidence>
<dbReference type="NCBIfam" id="NF040815">
    <property type="entry name" value="recomb_XerA_Arch"/>
    <property type="match status" value="1"/>
</dbReference>
<feature type="domain" description="Core-binding (CB)" evidence="13">
    <location>
        <begin position="15"/>
        <end position="101"/>
    </location>
</feature>
<comment type="similarity">
    <text evidence="2 10">Belongs to the 'phage' integrase family. XerC subfamily.</text>
</comment>
<proteinExistence type="inferred from homology"/>
<dbReference type="NCBIfam" id="TIGR02224">
    <property type="entry name" value="recomb_XerC"/>
    <property type="match status" value="1"/>
</dbReference>
<comment type="subcellular location">
    <subcellularLocation>
        <location evidence="1 10">Cytoplasm</location>
    </subcellularLocation>
</comment>
<dbReference type="Pfam" id="PF00589">
    <property type="entry name" value="Phage_integrase"/>
    <property type="match status" value="1"/>
</dbReference>
<keyword evidence="4 10" id="KW-0132">Cell division</keyword>
<reference evidence="15" key="1">
    <citation type="journal article" date="2019" name="Int. J. Syst. Evol. Microbiol.">
        <title>The Global Catalogue of Microorganisms (GCM) 10K type strain sequencing project: providing services to taxonomists for standard genome sequencing and annotation.</title>
        <authorList>
            <consortium name="The Broad Institute Genomics Platform"/>
            <consortium name="The Broad Institute Genome Sequencing Center for Infectious Disease"/>
            <person name="Wu L."/>
            <person name="Ma J."/>
        </authorList>
    </citation>
    <scope>NUCLEOTIDE SEQUENCE [LARGE SCALE GENOMIC DNA]</scope>
    <source>
        <strain evidence="15">TISTR 932</strain>
    </source>
</reference>
<dbReference type="InterPro" id="IPR004107">
    <property type="entry name" value="Integrase_SAM-like_N"/>
</dbReference>
<comment type="subunit">
    <text evidence="10">Forms a cyclic heterotetrameric complex composed of two molecules of XerC and two molecules of XerD.</text>
</comment>
<gene>
    <name evidence="10 14" type="primary">xerC</name>
    <name evidence="14" type="ORF">ACFSR0_06640</name>
</gene>
<comment type="caution">
    <text evidence="14">The sequence shown here is derived from an EMBL/GenBank/DDBJ whole genome shotgun (WGS) entry which is preliminary data.</text>
</comment>
<dbReference type="InterPro" id="IPR044068">
    <property type="entry name" value="CB"/>
</dbReference>
<dbReference type="HAMAP" id="MF_01808">
    <property type="entry name" value="Recomb_XerC_XerD"/>
    <property type="match status" value="1"/>
</dbReference>
<evidence type="ECO:0000256" key="10">
    <source>
        <dbReference type="HAMAP-Rule" id="MF_01808"/>
    </source>
</evidence>
<dbReference type="InterPro" id="IPR011010">
    <property type="entry name" value="DNA_brk_join_enz"/>
</dbReference>
<dbReference type="PANTHER" id="PTHR30349:SF77">
    <property type="entry name" value="TYROSINE RECOMBINASE XERC"/>
    <property type="match status" value="1"/>
</dbReference>
<dbReference type="Proteomes" id="UP001597427">
    <property type="component" value="Unassembled WGS sequence"/>
</dbReference>
<keyword evidence="15" id="KW-1185">Reference proteome</keyword>
<feature type="domain" description="Tyr recombinase" evidence="12">
    <location>
        <begin position="122"/>
        <end position="307"/>
    </location>
</feature>
<evidence type="ECO:0000256" key="8">
    <source>
        <dbReference type="ARBA" id="ARBA00023172"/>
    </source>
</evidence>
<dbReference type="InterPro" id="IPR050090">
    <property type="entry name" value="Tyrosine_recombinase_XerCD"/>
</dbReference>
<evidence type="ECO:0000256" key="5">
    <source>
        <dbReference type="ARBA" id="ARBA00022829"/>
    </source>
</evidence>
<feature type="active site" description="O-(3'-phospho-DNA)-tyrosine intermediate" evidence="10">
    <location>
        <position position="294"/>
    </location>
</feature>
<dbReference type="InterPro" id="IPR013762">
    <property type="entry name" value="Integrase-like_cat_sf"/>
</dbReference>
<evidence type="ECO:0000256" key="1">
    <source>
        <dbReference type="ARBA" id="ARBA00004496"/>
    </source>
</evidence>
<keyword evidence="3 10" id="KW-0963">Cytoplasm</keyword>
<dbReference type="SUPFAM" id="SSF56349">
    <property type="entry name" value="DNA breaking-rejoining enzymes"/>
    <property type="match status" value="1"/>
</dbReference>
<feature type="active site" evidence="10">
    <location>
        <position position="186"/>
    </location>
</feature>
<keyword evidence="8 10" id="KW-0233">DNA recombination</keyword>
<dbReference type="Gene3D" id="1.10.443.10">
    <property type="entry name" value="Intergrase catalytic core"/>
    <property type="match status" value="1"/>
</dbReference>
<dbReference type="PANTHER" id="PTHR30349">
    <property type="entry name" value="PHAGE INTEGRASE-RELATED"/>
    <property type="match status" value="1"/>
</dbReference>
<dbReference type="PROSITE" id="PS51898">
    <property type="entry name" value="TYR_RECOMBINASE"/>
    <property type="match status" value="1"/>
</dbReference>
<evidence type="ECO:0000256" key="7">
    <source>
        <dbReference type="ARBA" id="ARBA00023125"/>
    </source>
</evidence>
<feature type="active site" evidence="10">
    <location>
        <position position="285"/>
    </location>
</feature>
<evidence type="ECO:0000256" key="9">
    <source>
        <dbReference type="ARBA" id="ARBA00023306"/>
    </source>
</evidence>
<accession>A0ABW5TLX7</accession>
<name>A0ABW5TLX7_9ENTE</name>
<dbReference type="CDD" id="cd00798">
    <property type="entry name" value="INT_XerDC_C"/>
    <property type="match status" value="1"/>
</dbReference>
<evidence type="ECO:0000256" key="11">
    <source>
        <dbReference type="NCBIfam" id="TIGR02224"/>
    </source>
</evidence>
<dbReference type="NCBIfam" id="NF001399">
    <property type="entry name" value="PRK00283.1"/>
    <property type="match status" value="1"/>
</dbReference>
<comment type="function">
    <text evidence="10">Site-specific tyrosine recombinase, which acts by catalyzing the cutting and rejoining of the recombining DNA molecules. The XerC-XerD complex is essential to convert dimers of the bacterial chromosome into monomers to permit their segregation at cell division. It also contributes to the segregational stability of plasmids.</text>
</comment>
<dbReference type="InterPro" id="IPR023009">
    <property type="entry name" value="Tyrosine_recombinase_XerC/XerD"/>
</dbReference>
<feature type="active site" evidence="10">
    <location>
        <position position="262"/>
    </location>
</feature>
<evidence type="ECO:0000256" key="3">
    <source>
        <dbReference type="ARBA" id="ARBA00022490"/>
    </source>
</evidence>
<dbReference type="Pfam" id="PF02899">
    <property type="entry name" value="Phage_int_SAM_1"/>
    <property type="match status" value="1"/>
</dbReference>
<keyword evidence="9 10" id="KW-0131">Cell cycle</keyword>
<organism evidence="14 15">
    <name type="scientific">Enterococcus camelliae</name>
    <dbReference type="NCBI Taxonomy" id="453959"/>
    <lineage>
        <taxon>Bacteria</taxon>
        <taxon>Bacillati</taxon>
        <taxon>Bacillota</taxon>
        <taxon>Bacilli</taxon>
        <taxon>Lactobacillales</taxon>
        <taxon>Enterococcaceae</taxon>
        <taxon>Enterococcus</taxon>
    </lineage>
</organism>
<dbReference type="InterPro" id="IPR010998">
    <property type="entry name" value="Integrase_recombinase_N"/>
</dbReference>
<dbReference type="InterPro" id="IPR011931">
    <property type="entry name" value="Recomb_XerC"/>
</dbReference>
<dbReference type="RefSeq" id="WP_379981132.1">
    <property type="nucleotide sequence ID" value="NZ_JBHUMO010000043.1"/>
</dbReference>
<dbReference type="Gene3D" id="1.10.150.130">
    <property type="match status" value="1"/>
</dbReference>
<evidence type="ECO:0000256" key="4">
    <source>
        <dbReference type="ARBA" id="ARBA00022618"/>
    </source>
</evidence>
<evidence type="ECO:0000259" key="12">
    <source>
        <dbReference type="PROSITE" id="PS51898"/>
    </source>
</evidence>
<protein>
    <recommendedName>
        <fullName evidence="10 11">Tyrosine recombinase XerC</fullName>
    </recommendedName>
</protein>